<dbReference type="EMBL" id="JADIMB010000120">
    <property type="protein sequence ID" value="MBO8471753.1"/>
    <property type="molecule type" value="Genomic_DNA"/>
</dbReference>
<gene>
    <name evidence="2" type="ORF">IAB82_08175</name>
</gene>
<sequence length="147" mass="16891">MRNSRNMLFAVLLAAATGVCAPAMAQEQNELPDMTEIAENESARLQRTLGLDDSQTFYVDSTLKHDFPAMQEELMALQTSKVSNADIYIRVQDKWMEQIDKSYRQIFTDEQWATYLKNGAAKQQKAREKRKMKAVKAEQKLREKLGL</sequence>
<dbReference type="Proteomes" id="UP000823603">
    <property type="component" value="Unassembled WGS sequence"/>
</dbReference>
<evidence type="ECO:0008006" key="4">
    <source>
        <dbReference type="Google" id="ProtNLM"/>
    </source>
</evidence>
<proteinExistence type="predicted"/>
<evidence type="ECO:0000313" key="2">
    <source>
        <dbReference type="EMBL" id="MBO8471753.1"/>
    </source>
</evidence>
<feature type="signal peptide" evidence="1">
    <location>
        <begin position="1"/>
        <end position="25"/>
    </location>
</feature>
<reference evidence="2" key="1">
    <citation type="submission" date="2020-10" db="EMBL/GenBank/DDBJ databases">
        <authorList>
            <person name="Gilroy R."/>
        </authorList>
    </citation>
    <scope>NUCLEOTIDE SEQUENCE</scope>
    <source>
        <strain evidence="2">B2-22910</strain>
    </source>
</reference>
<protein>
    <recommendedName>
        <fullName evidence="4">DUF4168 domain-containing protein</fullName>
    </recommendedName>
</protein>
<dbReference type="AlphaFoldDB" id="A0A9D9NFX4"/>
<feature type="chain" id="PRO_5038659204" description="DUF4168 domain-containing protein" evidence="1">
    <location>
        <begin position="26"/>
        <end position="147"/>
    </location>
</feature>
<evidence type="ECO:0000256" key="1">
    <source>
        <dbReference type="SAM" id="SignalP"/>
    </source>
</evidence>
<organism evidence="2 3">
    <name type="scientific">Candidatus Cryptobacteroides faecavium</name>
    <dbReference type="NCBI Taxonomy" id="2840762"/>
    <lineage>
        <taxon>Bacteria</taxon>
        <taxon>Pseudomonadati</taxon>
        <taxon>Bacteroidota</taxon>
        <taxon>Bacteroidia</taxon>
        <taxon>Bacteroidales</taxon>
        <taxon>Candidatus Cryptobacteroides</taxon>
    </lineage>
</organism>
<reference evidence="2" key="2">
    <citation type="journal article" date="2021" name="PeerJ">
        <title>Extensive microbial diversity within the chicken gut microbiome revealed by metagenomics and culture.</title>
        <authorList>
            <person name="Gilroy R."/>
            <person name="Ravi A."/>
            <person name="Getino M."/>
            <person name="Pursley I."/>
            <person name="Horton D.L."/>
            <person name="Alikhan N.F."/>
            <person name="Baker D."/>
            <person name="Gharbi K."/>
            <person name="Hall N."/>
            <person name="Watson M."/>
            <person name="Adriaenssens E.M."/>
            <person name="Foster-Nyarko E."/>
            <person name="Jarju S."/>
            <person name="Secka A."/>
            <person name="Antonio M."/>
            <person name="Oren A."/>
            <person name="Chaudhuri R.R."/>
            <person name="La Ragione R."/>
            <person name="Hildebrand F."/>
            <person name="Pallen M.J."/>
        </authorList>
    </citation>
    <scope>NUCLEOTIDE SEQUENCE</scope>
    <source>
        <strain evidence="2">B2-22910</strain>
    </source>
</reference>
<name>A0A9D9NFX4_9BACT</name>
<keyword evidence="1" id="KW-0732">Signal</keyword>
<evidence type="ECO:0000313" key="3">
    <source>
        <dbReference type="Proteomes" id="UP000823603"/>
    </source>
</evidence>
<comment type="caution">
    <text evidence="2">The sequence shown here is derived from an EMBL/GenBank/DDBJ whole genome shotgun (WGS) entry which is preliminary data.</text>
</comment>
<accession>A0A9D9NFX4</accession>